<dbReference type="EMBL" id="JAEHOC010000069">
    <property type="protein sequence ID" value="KAG2424084.1"/>
    <property type="molecule type" value="Genomic_DNA"/>
</dbReference>
<dbReference type="Proteomes" id="UP000650467">
    <property type="component" value="Unassembled WGS sequence"/>
</dbReference>
<dbReference type="AlphaFoldDB" id="A0A835SKN0"/>
<organism evidence="1 2">
    <name type="scientific">Chlamydomonas incerta</name>
    <dbReference type="NCBI Taxonomy" id="51695"/>
    <lineage>
        <taxon>Eukaryota</taxon>
        <taxon>Viridiplantae</taxon>
        <taxon>Chlorophyta</taxon>
        <taxon>core chlorophytes</taxon>
        <taxon>Chlorophyceae</taxon>
        <taxon>CS clade</taxon>
        <taxon>Chlamydomonadales</taxon>
        <taxon>Chlamydomonadaceae</taxon>
        <taxon>Chlamydomonas</taxon>
    </lineage>
</organism>
<sequence>MSEAYGISLPELLRILPPDALQKVQEVLGDSFSDAMAARRAACRELRQLCDDAVSHVVFDAQDPALGAFGAALAGLFPNCTRLTLRNVETERCVSAALDGLPAAVRERLSGITITSSHECWLDYAAVVDLRDAAATSARLPRLLATISAAWPRLQTLSLPRVCHLDLAAAVGALAARLTRVVS</sequence>
<evidence type="ECO:0000313" key="1">
    <source>
        <dbReference type="EMBL" id="KAG2424084.1"/>
    </source>
</evidence>
<gene>
    <name evidence="1" type="ORF">HXX76_014760</name>
</gene>
<protein>
    <submittedName>
        <fullName evidence="1">Uncharacterized protein</fullName>
    </submittedName>
</protein>
<dbReference type="OrthoDB" id="563197at2759"/>
<comment type="caution">
    <text evidence="1">The sequence shown here is derived from an EMBL/GenBank/DDBJ whole genome shotgun (WGS) entry which is preliminary data.</text>
</comment>
<accession>A0A835SKN0</accession>
<proteinExistence type="predicted"/>
<evidence type="ECO:0000313" key="2">
    <source>
        <dbReference type="Proteomes" id="UP000650467"/>
    </source>
</evidence>
<reference evidence="1" key="1">
    <citation type="journal article" date="2020" name="bioRxiv">
        <title>Comparative genomics of Chlamydomonas.</title>
        <authorList>
            <person name="Craig R.J."/>
            <person name="Hasan A.R."/>
            <person name="Ness R.W."/>
            <person name="Keightley P.D."/>
        </authorList>
    </citation>
    <scope>NUCLEOTIDE SEQUENCE</scope>
    <source>
        <strain evidence="1">SAG 7.73</strain>
    </source>
</reference>
<name>A0A835SKN0_CHLIN</name>
<keyword evidence="2" id="KW-1185">Reference proteome</keyword>